<evidence type="ECO:0008006" key="3">
    <source>
        <dbReference type="Google" id="ProtNLM"/>
    </source>
</evidence>
<keyword evidence="2" id="KW-1185">Reference proteome</keyword>
<protein>
    <recommendedName>
        <fullName evidence="3">SRPBCC family protein</fullName>
    </recommendedName>
</protein>
<evidence type="ECO:0000313" key="2">
    <source>
        <dbReference type="Proteomes" id="UP001501337"/>
    </source>
</evidence>
<gene>
    <name evidence="1" type="ORF">GCM10022278_34410</name>
</gene>
<organism evidence="1 2">
    <name type="scientific">Allohahella marinimesophila</name>
    <dbReference type="NCBI Taxonomy" id="1054972"/>
    <lineage>
        <taxon>Bacteria</taxon>
        <taxon>Pseudomonadati</taxon>
        <taxon>Pseudomonadota</taxon>
        <taxon>Gammaproteobacteria</taxon>
        <taxon>Oceanospirillales</taxon>
        <taxon>Hahellaceae</taxon>
        <taxon>Allohahella</taxon>
    </lineage>
</organism>
<sequence>MAVSITTEIKRNFVIEAPLDNVFEVLADVPTSASYFPKLEQLTDLGDNCYRWALKRIGVDKHSLQTVYACRYISDRAAGTVRWEPIEEPASGDDNSIVKGQWTLEAERDVQGNEVTRCHFSNTGTVTLPLPGIMKLAASPLVKHEFNTLIDDYTENLQQGLAS</sequence>
<dbReference type="RefSeq" id="WP_344808699.1">
    <property type="nucleotide sequence ID" value="NZ_BAABBO010000018.1"/>
</dbReference>
<dbReference type="InterPro" id="IPR023393">
    <property type="entry name" value="START-like_dom_sf"/>
</dbReference>
<reference evidence="2" key="1">
    <citation type="journal article" date="2019" name="Int. J. Syst. Evol. Microbiol.">
        <title>The Global Catalogue of Microorganisms (GCM) 10K type strain sequencing project: providing services to taxonomists for standard genome sequencing and annotation.</title>
        <authorList>
            <consortium name="The Broad Institute Genomics Platform"/>
            <consortium name="The Broad Institute Genome Sequencing Center for Infectious Disease"/>
            <person name="Wu L."/>
            <person name="Ma J."/>
        </authorList>
    </citation>
    <scope>NUCLEOTIDE SEQUENCE [LARGE SCALE GENOMIC DNA]</scope>
    <source>
        <strain evidence="2">JCM 17555</strain>
    </source>
</reference>
<accession>A0ABP7Q0G2</accession>
<comment type="caution">
    <text evidence="1">The sequence shown here is derived from an EMBL/GenBank/DDBJ whole genome shotgun (WGS) entry which is preliminary data.</text>
</comment>
<dbReference type="EMBL" id="BAABBO010000018">
    <property type="protein sequence ID" value="GAA3974485.1"/>
    <property type="molecule type" value="Genomic_DNA"/>
</dbReference>
<dbReference type="Proteomes" id="UP001501337">
    <property type="component" value="Unassembled WGS sequence"/>
</dbReference>
<evidence type="ECO:0000313" key="1">
    <source>
        <dbReference type="EMBL" id="GAA3974485.1"/>
    </source>
</evidence>
<proteinExistence type="predicted"/>
<dbReference type="Gene3D" id="3.30.530.20">
    <property type="match status" value="1"/>
</dbReference>
<name>A0ABP7Q0G2_9GAMM</name>
<dbReference type="SUPFAM" id="SSF55961">
    <property type="entry name" value="Bet v1-like"/>
    <property type="match status" value="1"/>
</dbReference>